<proteinExistence type="predicted"/>
<dbReference type="EMBL" id="ML220148">
    <property type="protein sequence ID" value="TGZ77877.1"/>
    <property type="molecule type" value="Genomic_DNA"/>
</dbReference>
<organism evidence="2 3">
    <name type="scientific">Ascodesmis nigricans</name>
    <dbReference type="NCBI Taxonomy" id="341454"/>
    <lineage>
        <taxon>Eukaryota</taxon>
        <taxon>Fungi</taxon>
        <taxon>Dikarya</taxon>
        <taxon>Ascomycota</taxon>
        <taxon>Pezizomycotina</taxon>
        <taxon>Pezizomycetes</taxon>
        <taxon>Pezizales</taxon>
        <taxon>Ascodesmidaceae</taxon>
        <taxon>Ascodesmis</taxon>
    </lineage>
</organism>
<feature type="compositionally biased region" description="Polar residues" evidence="1">
    <location>
        <begin position="24"/>
        <end position="34"/>
    </location>
</feature>
<evidence type="ECO:0000313" key="2">
    <source>
        <dbReference type="EMBL" id="TGZ77877.1"/>
    </source>
</evidence>
<reference evidence="2 3" key="1">
    <citation type="submission" date="2019-04" db="EMBL/GenBank/DDBJ databases">
        <title>Comparative genomics and transcriptomics to analyze fruiting body development in filamentous ascomycetes.</title>
        <authorList>
            <consortium name="DOE Joint Genome Institute"/>
            <person name="Lutkenhaus R."/>
            <person name="Traeger S."/>
            <person name="Breuer J."/>
            <person name="Kuo A."/>
            <person name="Lipzen A."/>
            <person name="Pangilinan J."/>
            <person name="Dilworth D."/>
            <person name="Sandor L."/>
            <person name="Poggeler S."/>
            <person name="Barry K."/>
            <person name="Grigoriev I.V."/>
            <person name="Nowrousian M."/>
        </authorList>
    </citation>
    <scope>NUCLEOTIDE SEQUENCE [LARGE SCALE GENOMIC DNA]</scope>
    <source>
        <strain evidence="2 3">CBS 389.68</strain>
    </source>
</reference>
<protein>
    <submittedName>
        <fullName evidence="2">Uncharacterized protein</fullName>
    </submittedName>
</protein>
<evidence type="ECO:0000256" key="1">
    <source>
        <dbReference type="SAM" id="MobiDB-lite"/>
    </source>
</evidence>
<gene>
    <name evidence="2" type="ORF">EX30DRAFT_343773</name>
</gene>
<evidence type="ECO:0000313" key="3">
    <source>
        <dbReference type="Proteomes" id="UP000298138"/>
    </source>
</evidence>
<dbReference type="AlphaFoldDB" id="A0A4S2MRS9"/>
<name>A0A4S2MRS9_9PEZI</name>
<dbReference type="Proteomes" id="UP000298138">
    <property type="component" value="Unassembled WGS sequence"/>
</dbReference>
<accession>A0A4S2MRS9</accession>
<keyword evidence="3" id="KW-1185">Reference proteome</keyword>
<dbReference type="InParanoid" id="A0A4S2MRS9"/>
<sequence length="55" mass="5880">MITTTTPIVLSRGPGASPSPPTFNPHSSQPTPQHFSPHHTPKPQLPSPITIGQKF</sequence>
<feature type="region of interest" description="Disordered" evidence="1">
    <location>
        <begin position="1"/>
        <end position="55"/>
    </location>
</feature>